<dbReference type="Proteomes" id="UP000204502">
    <property type="component" value="Segment"/>
</dbReference>
<dbReference type="EMBL" id="KU253712">
    <property type="protein sequence ID" value="AMB18694.1"/>
    <property type="molecule type" value="Genomic_DNA"/>
</dbReference>
<sequence>MKTNLEVHSGSVIITSLDNNFEARIDIQSGETTFDYAEGTIDGMYRFISTARTRYRKFMASKEAEAFKFD</sequence>
<gene>
    <name evidence="1" type="ORF">Eldridge_0114</name>
</gene>
<reference evidence="1 2" key="1">
    <citation type="journal article" date="2016" name="Genome Announc.">
        <title>Complete Genome Sequence of Bacillus megaterium Bacteriophage Eldridge.</title>
        <authorList>
            <person name="Reveille A.M."/>
            <person name="Eldridge K.A."/>
            <person name="Temple L.M."/>
        </authorList>
    </citation>
    <scope>NUCLEOTIDE SEQUENCE [LARGE SCALE GENOMIC DNA]</scope>
</reference>
<proteinExistence type="predicted"/>
<evidence type="ECO:0000313" key="1">
    <source>
        <dbReference type="EMBL" id="AMB18694.1"/>
    </source>
</evidence>
<protein>
    <submittedName>
        <fullName evidence="1">Uncharacterized protein</fullName>
    </submittedName>
</protein>
<evidence type="ECO:0000313" key="2">
    <source>
        <dbReference type="Proteomes" id="UP000204502"/>
    </source>
</evidence>
<dbReference type="KEGG" id="vg:28801773"/>
<dbReference type="GeneID" id="28801773"/>
<dbReference type="RefSeq" id="YP_009274818.1">
    <property type="nucleotide sequence ID" value="NC_030920.1"/>
</dbReference>
<name>A0A0Y0AAB8_9CAUD</name>
<accession>A0A0Y0AAB8</accession>
<keyword evidence="2" id="KW-1185">Reference proteome</keyword>
<organism evidence="1 2">
    <name type="scientific">Bacillus phage Eldridge</name>
    <dbReference type="NCBI Taxonomy" id="1776293"/>
    <lineage>
        <taxon>Viruses</taxon>
        <taxon>Duplodnaviria</taxon>
        <taxon>Heunggongvirae</taxon>
        <taxon>Uroviricota</taxon>
        <taxon>Caudoviricetes</taxon>
        <taxon>Herelleviridae</taxon>
        <taxon>Bastillevirinae</taxon>
        <taxon>Eldridgevirus</taxon>
        <taxon>Eldridgevirus eldridge</taxon>
    </lineage>
</organism>
<dbReference type="OrthoDB" id="28636at10239"/>